<dbReference type="RefSeq" id="WP_379703107.1">
    <property type="nucleotide sequence ID" value="NZ_JBHTAT010000001.1"/>
</dbReference>
<name>A0ABD5ZX68_9EURY</name>
<feature type="domain" description="DUF7827" evidence="1">
    <location>
        <begin position="34"/>
        <end position="144"/>
    </location>
</feature>
<reference evidence="2 3" key="1">
    <citation type="journal article" date="2019" name="Int. J. Syst. Evol. Microbiol.">
        <title>The Global Catalogue of Microorganisms (GCM) 10K type strain sequencing project: providing services to taxonomists for standard genome sequencing and annotation.</title>
        <authorList>
            <consortium name="The Broad Institute Genomics Platform"/>
            <consortium name="The Broad Institute Genome Sequencing Center for Infectious Disease"/>
            <person name="Wu L."/>
            <person name="Ma J."/>
        </authorList>
    </citation>
    <scope>NUCLEOTIDE SEQUENCE [LARGE SCALE GENOMIC DNA]</scope>
    <source>
        <strain evidence="2 3">GX21</strain>
    </source>
</reference>
<keyword evidence="3" id="KW-1185">Reference proteome</keyword>
<dbReference type="AlphaFoldDB" id="A0ABD5ZX68"/>
<dbReference type="Proteomes" id="UP001596434">
    <property type="component" value="Unassembled WGS sequence"/>
</dbReference>
<sequence length="533" mass="56167">MGRQSQLSRTVRRAVVGLVVCSLLLTSVFGNGVVTAQDADTLQFTGAVTTEQRGDVAPLSMRIGDRERVTLMVRAPDGSYDTRIRASDADGDGRVTVTLNTFRAAWAADESAAYDVGAGDRLTSVDRRTDRLDGPLPTGRYNLVAVAGSDSTSATLVVEPGTVGSATASTIPRDRFDAADASALPKTERFETGRVAVGDHAVVAINASGVGGVLESTHPPGENLVYPTDSTPGATTTHTVGIDVDRAVDLETVTVEYDGGVPAALGRFDADRIRHLGVDRDGDGIVETDLRTAVTDVTATDGALEIDLDTEVTVAANETLRLQYRATNPGEAGTHGVRVTLGDGVERDGQVVYGVAGRGTLGYGIDLGLTVDGDRTVVDPLSAVEYHYDGDRLYAVVDTATLPVGERYGVGLIRWGASPLGTETQAAGTGVELTERRATLVDPTPEDPFVVAGGETTFRLETTLAPTTEVVVEVSGTDPNSFLFQQSTRVGPDRRLSTTFDLPSSTTRQSITVRVVDDGRTLERERGTVEANN</sequence>
<evidence type="ECO:0000259" key="1">
    <source>
        <dbReference type="Pfam" id="PF25162"/>
    </source>
</evidence>
<dbReference type="Pfam" id="PF25162">
    <property type="entry name" value="DUF7827"/>
    <property type="match status" value="1"/>
</dbReference>
<protein>
    <recommendedName>
        <fullName evidence="1">DUF7827 domain-containing protein</fullName>
    </recommendedName>
</protein>
<accession>A0ABD5ZX68</accession>
<gene>
    <name evidence="2" type="ORF">ACFQKE_06310</name>
</gene>
<organism evidence="2 3">
    <name type="scientific">Haloplanus litoreus</name>
    <dbReference type="NCBI Taxonomy" id="767515"/>
    <lineage>
        <taxon>Archaea</taxon>
        <taxon>Methanobacteriati</taxon>
        <taxon>Methanobacteriota</taxon>
        <taxon>Stenosarchaea group</taxon>
        <taxon>Halobacteria</taxon>
        <taxon>Halobacteriales</taxon>
        <taxon>Haloferacaceae</taxon>
        <taxon>Haloplanus</taxon>
    </lineage>
</organism>
<dbReference type="EMBL" id="JBHTAT010000001">
    <property type="protein sequence ID" value="MFC7254909.1"/>
    <property type="molecule type" value="Genomic_DNA"/>
</dbReference>
<evidence type="ECO:0000313" key="2">
    <source>
        <dbReference type="EMBL" id="MFC7254909.1"/>
    </source>
</evidence>
<proteinExistence type="predicted"/>
<evidence type="ECO:0000313" key="3">
    <source>
        <dbReference type="Proteomes" id="UP001596434"/>
    </source>
</evidence>
<comment type="caution">
    <text evidence="2">The sequence shown here is derived from an EMBL/GenBank/DDBJ whole genome shotgun (WGS) entry which is preliminary data.</text>
</comment>
<dbReference type="InterPro" id="IPR057149">
    <property type="entry name" value="DUF7827"/>
</dbReference>
<dbReference type="GeneID" id="96953246"/>